<dbReference type="AlphaFoldDB" id="A0AAE9Y354"/>
<protein>
    <submittedName>
        <fullName evidence="1">DUF5054 domain-containing protein</fullName>
    </submittedName>
</protein>
<name>A0AAE9Y354_9ACTN</name>
<gene>
    <name evidence="1" type="ORF">PO878_13335</name>
</gene>
<accession>A0AAE9Y354</accession>
<dbReference type="EMBL" id="CP116942">
    <property type="protein sequence ID" value="WCO65480.1"/>
    <property type="molecule type" value="Genomic_DNA"/>
</dbReference>
<evidence type="ECO:0000313" key="2">
    <source>
        <dbReference type="Proteomes" id="UP001216390"/>
    </source>
</evidence>
<reference evidence="1" key="1">
    <citation type="submission" date="2023-01" db="EMBL/GenBank/DDBJ databases">
        <title>The diversity of Class Acidimicrobiia in South China Sea sediment environments and the proposal of Iamia marina sp. nov., a novel species of the genus Iamia.</title>
        <authorList>
            <person name="He Y."/>
            <person name="Tian X."/>
        </authorList>
    </citation>
    <scope>NUCLEOTIDE SEQUENCE</scope>
    <source>
        <strain evidence="1">DSM 19957</strain>
    </source>
</reference>
<keyword evidence="2" id="KW-1185">Reference proteome</keyword>
<dbReference type="Pfam" id="PF16477">
    <property type="entry name" value="DUF5054"/>
    <property type="match status" value="1"/>
</dbReference>
<sequence length="735" mass="78276">MPPTAPKPGPPVVHLVAKTHLDVGFTATEAEVVDTFVESYIPAALALGAELRARGGPERFVWTTGSWIVDTYLERTDAAGRAAAEAAIEAGDLAWLAVPFTLHTELCDPALVEAGLEVAARLDHRFGRRTVAAKMTDVPGHTRGLVPLLAAAGVELLHVGANPVATVPDVPPAFRWRSPDGSEVVVVQQSGYGDLTGVAGCPDHLSFARTGDNQGPPTVEEVLATFADLRARVPGAEVRGSTLDAFAEALRPVRAGLPVVTAEIGDTWIHGVGSDPQKVAALRELLRARRSWLAAGMVAPDDSRLRGFHEHLLLVAEHTWGLDEKTHLPDRERWSRDDLPALRAEDRTRAYEASWDEQRAHIDAAVAAIDSDGLRKAAAAALDVLRSPLPDWSRGTEVAPEALVRLGCWELVVDPVTGALTHLVDRVSGRVLADADHPVGLLAHQAFDGADYARWWDGYVRSAPEDEWWAREDNLKPGIDAAGARAAWWEPRGATTWVGERWSARTGLEALDGPGTDAPTGPDGAADVGAGLRRARGPSAADLLASVGPPPGPQPGPVDVRALVVELALPAEAHERSGAPEVAVLTLTDVSPPEGPSTLRLDLRWDDKPANRLPEATWVGVRPVVADPDAMVLDKLGQDVSPLDVEAGGGRHLHAVGEGVRWPGPEGTVALRTLDAPLVAPGRPSLLDPDPAPLDLAGGAWVCLHDNVWGTNFPMWSEGRARFRFDLAWLPADPA</sequence>
<dbReference type="InterPro" id="IPR011330">
    <property type="entry name" value="Glyco_hydro/deAcase_b/a-brl"/>
</dbReference>
<dbReference type="InterPro" id="IPR032482">
    <property type="entry name" value="DUF5054"/>
</dbReference>
<evidence type="ECO:0000313" key="1">
    <source>
        <dbReference type="EMBL" id="WCO65480.1"/>
    </source>
</evidence>
<dbReference type="KEGG" id="ima:PO878_13335"/>
<dbReference type="SUPFAM" id="SSF88713">
    <property type="entry name" value="Glycoside hydrolase/deacetylase"/>
    <property type="match status" value="1"/>
</dbReference>
<dbReference type="Proteomes" id="UP001216390">
    <property type="component" value="Chromosome"/>
</dbReference>
<organism evidence="1 2">
    <name type="scientific">Iamia majanohamensis</name>
    <dbReference type="NCBI Taxonomy" id="467976"/>
    <lineage>
        <taxon>Bacteria</taxon>
        <taxon>Bacillati</taxon>
        <taxon>Actinomycetota</taxon>
        <taxon>Acidimicrobiia</taxon>
        <taxon>Acidimicrobiales</taxon>
        <taxon>Iamiaceae</taxon>
        <taxon>Iamia</taxon>
    </lineage>
</organism>
<dbReference type="RefSeq" id="WP_272735005.1">
    <property type="nucleotide sequence ID" value="NZ_CP116942.1"/>
</dbReference>
<dbReference type="GO" id="GO:0005975">
    <property type="term" value="P:carbohydrate metabolic process"/>
    <property type="evidence" value="ECO:0007669"/>
    <property type="project" value="InterPro"/>
</dbReference>
<dbReference type="CDD" id="cd10791">
    <property type="entry name" value="GH38N_AMII_like_1"/>
    <property type="match status" value="1"/>
</dbReference>
<proteinExistence type="predicted"/>